<sequence length="169" mass="19610">MNHLMDKILPVFVGLETERDEYMRLQGRKIMAYCHVYSFAIVSIAMMISLIADLYFDMISIGTLLLFVIQQIVAIYTLIKSKKMNLDTDEVYSKIEYKEKLKTLRFQALKIGILWGTTMFVWMELVFPHLSGESSNLAIDGVYRWALGGLFFGTIMYFVAKSKIIKEYD</sequence>
<name>A0A9Q9BNR0_9STAP</name>
<proteinExistence type="predicted"/>
<dbReference type="KEGG" id="mequ:KFV11_00420"/>
<dbReference type="EMBL" id="CP073809">
    <property type="protein sequence ID" value="UTH13875.1"/>
    <property type="molecule type" value="Genomic_DNA"/>
</dbReference>
<feature type="transmembrane region" description="Helical" evidence="1">
    <location>
        <begin position="108"/>
        <end position="130"/>
    </location>
</feature>
<accession>A0A9Q9BNR0</accession>
<gene>
    <name evidence="2" type="ORF">KFV11_00420</name>
</gene>
<reference evidence="2" key="1">
    <citation type="submission" date="2021-04" db="EMBL/GenBank/DDBJ databases">
        <title>Complete Genome Sequences of Macrococcus spp. from dog and cattle.</title>
        <authorList>
            <person name="Schwendener S."/>
            <person name="Perreten V."/>
        </authorList>
    </citation>
    <scope>NUCLEOTIDE SEQUENCE</scope>
    <source>
        <strain evidence="2">Epi0143-OL</strain>
    </source>
</reference>
<dbReference type="Proteomes" id="UP001057381">
    <property type="component" value="Chromosome"/>
</dbReference>
<feature type="transmembrane region" description="Helical" evidence="1">
    <location>
        <begin position="58"/>
        <end position="79"/>
    </location>
</feature>
<organism evidence="2 3">
    <name type="scientific">Macrococcus equipercicus</name>
    <dbReference type="NCBI Taxonomy" id="69967"/>
    <lineage>
        <taxon>Bacteria</taxon>
        <taxon>Bacillati</taxon>
        <taxon>Bacillota</taxon>
        <taxon>Bacilli</taxon>
        <taxon>Bacillales</taxon>
        <taxon>Staphylococcaceae</taxon>
        <taxon>Macrococcus</taxon>
    </lineage>
</organism>
<dbReference type="RefSeq" id="WP_254250018.1">
    <property type="nucleotide sequence ID" value="NZ_CP073809.1"/>
</dbReference>
<evidence type="ECO:0000256" key="1">
    <source>
        <dbReference type="SAM" id="Phobius"/>
    </source>
</evidence>
<evidence type="ECO:0000313" key="3">
    <source>
        <dbReference type="Proteomes" id="UP001057381"/>
    </source>
</evidence>
<keyword evidence="1" id="KW-1133">Transmembrane helix</keyword>
<keyword evidence="1" id="KW-0472">Membrane</keyword>
<protein>
    <submittedName>
        <fullName evidence="2">DUF3278 domain-containing protein</fullName>
    </submittedName>
</protein>
<keyword evidence="1" id="KW-0812">Transmembrane</keyword>
<dbReference type="Pfam" id="PF11683">
    <property type="entry name" value="DUF3278"/>
    <property type="match status" value="1"/>
</dbReference>
<dbReference type="AlphaFoldDB" id="A0A9Q9BNR0"/>
<feature type="transmembrane region" description="Helical" evidence="1">
    <location>
        <begin position="142"/>
        <end position="160"/>
    </location>
</feature>
<feature type="transmembrane region" description="Helical" evidence="1">
    <location>
        <begin position="30"/>
        <end position="52"/>
    </location>
</feature>
<dbReference type="InterPro" id="IPR021697">
    <property type="entry name" value="DUF3278"/>
</dbReference>
<evidence type="ECO:0000313" key="2">
    <source>
        <dbReference type="EMBL" id="UTH13875.1"/>
    </source>
</evidence>